<evidence type="ECO:0000256" key="4">
    <source>
        <dbReference type="ARBA" id="ARBA00023015"/>
    </source>
</evidence>
<gene>
    <name evidence="10" type="ORF">M4L89_06800</name>
</gene>
<dbReference type="InterPro" id="IPR011608">
    <property type="entry name" value="PRD"/>
</dbReference>
<proteinExistence type="predicted"/>
<accession>A0A9X4L337</accession>
<reference evidence="10" key="1">
    <citation type="submission" date="2022-05" db="EMBL/GenBank/DDBJ databases">
        <title>Comparative genomics of Staphylococcus equorum isolates.</title>
        <authorList>
            <person name="Luelf R.H."/>
        </authorList>
    </citation>
    <scope>NUCLEOTIDE SEQUENCE</scope>
    <source>
        <strain evidence="10">TMW 2.2497</strain>
    </source>
</reference>
<dbReference type="PROSITE" id="PS51372">
    <property type="entry name" value="PRD_2"/>
    <property type="match status" value="2"/>
</dbReference>
<feature type="domain" description="PTS EIIB type-2" evidence="8">
    <location>
        <begin position="398"/>
        <end position="489"/>
    </location>
</feature>
<dbReference type="InterPro" id="IPR036095">
    <property type="entry name" value="PTS_EIIB-like_sf"/>
</dbReference>
<dbReference type="InterPro" id="IPR036388">
    <property type="entry name" value="WH-like_DNA-bd_sf"/>
</dbReference>
<dbReference type="PROSITE" id="PS51094">
    <property type="entry name" value="PTS_EIIA_TYPE_2"/>
    <property type="match status" value="1"/>
</dbReference>
<dbReference type="SUPFAM" id="SSF52794">
    <property type="entry name" value="PTS system IIB component-like"/>
    <property type="match status" value="1"/>
</dbReference>
<evidence type="ECO:0000259" key="9">
    <source>
        <dbReference type="PROSITE" id="PS51372"/>
    </source>
</evidence>
<keyword evidence="2" id="KW-0808">Transferase</keyword>
<dbReference type="InterPro" id="IPR007737">
    <property type="entry name" value="Mga_HTH"/>
</dbReference>
<dbReference type="Pfam" id="PF08279">
    <property type="entry name" value="HTH_11"/>
    <property type="match status" value="1"/>
</dbReference>
<keyword evidence="4" id="KW-0805">Transcription regulation</keyword>
<keyword evidence="5" id="KW-0010">Activator</keyword>
<feature type="domain" description="PRD" evidence="9">
    <location>
        <begin position="287"/>
        <end position="394"/>
    </location>
</feature>
<evidence type="ECO:0000259" key="8">
    <source>
        <dbReference type="PROSITE" id="PS51099"/>
    </source>
</evidence>
<dbReference type="Proteomes" id="UP001152422">
    <property type="component" value="Unassembled WGS sequence"/>
</dbReference>
<dbReference type="SUPFAM" id="SSF63520">
    <property type="entry name" value="PTS-regulatory domain, PRD"/>
    <property type="match status" value="2"/>
</dbReference>
<dbReference type="Gene3D" id="1.10.1790.10">
    <property type="entry name" value="PRD domain"/>
    <property type="match status" value="2"/>
</dbReference>
<dbReference type="SUPFAM" id="SSF46785">
    <property type="entry name" value="Winged helix' DNA-binding domain"/>
    <property type="match status" value="1"/>
</dbReference>
<organism evidence="10 11">
    <name type="scientific">Staphylococcus equorum</name>
    <dbReference type="NCBI Taxonomy" id="246432"/>
    <lineage>
        <taxon>Bacteria</taxon>
        <taxon>Bacillati</taxon>
        <taxon>Bacillota</taxon>
        <taxon>Bacilli</taxon>
        <taxon>Bacillales</taxon>
        <taxon>Staphylococcaceae</taxon>
        <taxon>Staphylococcus</taxon>
    </lineage>
</organism>
<dbReference type="Pfam" id="PF00359">
    <property type="entry name" value="PTS_EIIA_2"/>
    <property type="match status" value="1"/>
</dbReference>
<dbReference type="GO" id="GO:0006355">
    <property type="term" value="P:regulation of DNA-templated transcription"/>
    <property type="evidence" value="ECO:0007669"/>
    <property type="project" value="InterPro"/>
</dbReference>
<dbReference type="GO" id="GO:0008982">
    <property type="term" value="F:protein-N(PI)-phosphohistidine-sugar phosphotransferase activity"/>
    <property type="evidence" value="ECO:0007669"/>
    <property type="project" value="InterPro"/>
</dbReference>
<dbReference type="GO" id="GO:0009401">
    <property type="term" value="P:phosphoenolpyruvate-dependent sugar phosphotransferase system"/>
    <property type="evidence" value="ECO:0007669"/>
    <property type="project" value="InterPro"/>
</dbReference>
<dbReference type="InterPro" id="IPR036390">
    <property type="entry name" value="WH_DNA-bd_sf"/>
</dbReference>
<dbReference type="CDD" id="cd05568">
    <property type="entry name" value="PTS_IIB_bgl_like"/>
    <property type="match status" value="1"/>
</dbReference>
<name>A0A9X4L337_9STAP</name>
<evidence type="ECO:0000256" key="1">
    <source>
        <dbReference type="ARBA" id="ARBA00011798"/>
    </source>
</evidence>
<dbReference type="InterPro" id="IPR013196">
    <property type="entry name" value="HTH_11"/>
</dbReference>
<dbReference type="InterPro" id="IPR002178">
    <property type="entry name" value="PTS_EIIA_type-2_dom"/>
</dbReference>
<evidence type="ECO:0000256" key="2">
    <source>
        <dbReference type="ARBA" id="ARBA00022679"/>
    </source>
</evidence>
<evidence type="ECO:0000256" key="5">
    <source>
        <dbReference type="ARBA" id="ARBA00023159"/>
    </source>
</evidence>
<dbReference type="PROSITE" id="PS51099">
    <property type="entry name" value="PTS_EIIB_TYPE_2"/>
    <property type="match status" value="1"/>
</dbReference>
<dbReference type="Gene3D" id="3.40.930.10">
    <property type="entry name" value="Mannitol-specific EII, Chain A"/>
    <property type="match status" value="1"/>
</dbReference>
<protein>
    <submittedName>
        <fullName evidence="10">BglG family transcription antiterminator</fullName>
    </submittedName>
</protein>
<dbReference type="Gene3D" id="3.40.50.2300">
    <property type="match status" value="1"/>
</dbReference>
<evidence type="ECO:0000313" key="10">
    <source>
        <dbReference type="EMBL" id="MDG0845931.1"/>
    </source>
</evidence>
<keyword evidence="3" id="KW-0677">Repeat</keyword>
<dbReference type="Pfam" id="PF05043">
    <property type="entry name" value="Mga"/>
    <property type="match status" value="1"/>
</dbReference>
<evidence type="ECO:0000256" key="6">
    <source>
        <dbReference type="ARBA" id="ARBA00023163"/>
    </source>
</evidence>
<dbReference type="SUPFAM" id="SSF55804">
    <property type="entry name" value="Phoshotransferase/anion transport protein"/>
    <property type="match status" value="1"/>
</dbReference>
<dbReference type="Pfam" id="PF00874">
    <property type="entry name" value="PRD"/>
    <property type="match status" value="2"/>
</dbReference>
<evidence type="ECO:0000313" key="11">
    <source>
        <dbReference type="Proteomes" id="UP001152422"/>
    </source>
</evidence>
<comment type="subunit">
    <text evidence="1">Homodimer or homotrimer. Seems to be a monomer when not phosphorylated.</text>
</comment>
<dbReference type="InterPro" id="IPR013011">
    <property type="entry name" value="PTS_EIIB_2"/>
</dbReference>
<dbReference type="InterPro" id="IPR050661">
    <property type="entry name" value="BglG_antiterminators"/>
</dbReference>
<dbReference type="KEGG" id="seqo:SE1039_01560"/>
<feature type="domain" description="PTS EIIA type-2" evidence="7">
    <location>
        <begin position="489"/>
        <end position="628"/>
    </location>
</feature>
<dbReference type="PANTHER" id="PTHR30185:SF13">
    <property type="entry name" value="LICABCH OPERON REGULATOR-RELATED"/>
    <property type="match status" value="1"/>
</dbReference>
<dbReference type="EMBL" id="JAMBQA010000003">
    <property type="protein sequence ID" value="MDG0845931.1"/>
    <property type="molecule type" value="Genomic_DNA"/>
</dbReference>
<sequence>MNKRTLKIIRLMYNYSSTYISGEFIGKSLSVSPRTVRNDLKELNESEKEFGFYIFSKKSVGYKLIIKNKEKFNLFLNDQYLKDELLNFNNQDSRVRYIFSQLLVLDNYVKIDDLSERMFVSDTTIKKDLKMIREQLEKHDLNLITSPYHGLKIDGHEFQKRYAIAEFLLDPLSMDELFDSEEINVLKNKIIGIINRFNITIPDVKLENLVVHIYIALFRVEHKLIIKDEGNIFNGYTKTSEDVNQFFKQLVEMIECNFNIQLPTKEKQYIWAHILTSGLISENANIHENKELNMLIGHILRRIKQVFHLDLIDEEELRNNLSLHLSTSITRYKYKMNIRNPLLAEIKKNYPFSFDIALVGSKVIEEVYKIRISESEIGYLALHFELALKKPNNLDNKINTTIVCASGLASSQLIKYKLIENFSNEITTTNSLQLYELSEHKLQGTDLIISTIPLEKDFSVPVIYVNTILTDVDILNLKKFIDNYNVGQKEKLIELFAIKSNVESKDELLSEIESDLKALHYIKSDFFEKVNEREEVATTAYGNLIAVPHPVTPSAKQSFIYIVKLDKPIQWGDKDVQLVFCLGLKSQTTVDMEPIFKRISHIINDFSLVVELLNQSNEKDLKETYFDIY</sequence>
<dbReference type="AlphaFoldDB" id="A0A9X4L337"/>
<dbReference type="InterPro" id="IPR016152">
    <property type="entry name" value="PTrfase/Anion_transptr"/>
</dbReference>
<dbReference type="PANTHER" id="PTHR30185">
    <property type="entry name" value="CRYPTIC BETA-GLUCOSIDE BGL OPERON ANTITERMINATOR"/>
    <property type="match status" value="1"/>
</dbReference>
<comment type="caution">
    <text evidence="10">The sequence shown here is derived from an EMBL/GenBank/DDBJ whole genome shotgun (WGS) entry which is preliminary data.</text>
</comment>
<dbReference type="Gene3D" id="1.10.10.10">
    <property type="entry name" value="Winged helix-like DNA-binding domain superfamily/Winged helix DNA-binding domain"/>
    <property type="match status" value="2"/>
</dbReference>
<evidence type="ECO:0000259" key="7">
    <source>
        <dbReference type="PROSITE" id="PS51094"/>
    </source>
</evidence>
<feature type="domain" description="PRD" evidence="9">
    <location>
        <begin position="177"/>
        <end position="284"/>
    </location>
</feature>
<dbReference type="InterPro" id="IPR036634">
    <property type="entry name" value="PRD_sf"/>
</dbReference>
<dbReference type="RefSeq" id="WP_056935175.1">
    <property type="nucleotide sequence ID" value="NZ_CP013114.1"/>
</dbReference>
<keyword evidence="6" id="KW-0804">Transcription</keyword>
<evidence type="ECO:0000256" key="3">
    <source>
        <dbReference type="ARBA" id="ARBA00022737"/>
    </source>
</evidence>
<keyword evidence="11" id="KW-1185">Reference proteome</keyword>